<sequence length="79" mass="9234">MMTSAFAYLLLRAPLFPMLRGPRRERPVGPARAAARDEVRKPLMLNAETGEKSWLEGHLKRRTRRSFVRIGYREKNVPR</sequence>
<keyword evidence="2" id="KW-1185">Reference proteome</keyword>
<proteinExistence type="predicted"/>
<dbReference type="EMBL" id="KQ435709">
    <property type="protein sequence ID" value="KOX79989.1"/>
    <property type="molecule type" value="Genomic_DNA"/>
</dbReference>
<reference evidence="1 2" key="1">
    <citation type="submission" date="2015-07" db="EMBL/GenBank/DDBJ databases">
        <title>The genome of Melipona quadrifasciata.</title>
        <authorList>
            <person name="Pan H."/>
            <person name="Kapheim K."/>
        </authorList>
    </citation>
    <scope>NUCLEOTIDE SEQUENCE [LARGE SCALE GENOMIC DNA]</scope>
    <source>
        <strain evidence="1">0111107301</strain>
        <tissue evidence="1">Whole body</tissue>
    </source>
</reference>
<evidence type="ECO:0000313" key="1">
    <source>
        <dbReference type="EMBL" id="KOX79989.1"/>
    </source>
</evidence>
<gene>
    <name evidence="1" type="ORF">WN51_06401</name>
</gene>
<accession>A0A0M9ABX0</accession>
<dbReference type="AlphaFoldDB" id="A0A0M9ABX0"/>
<protein>
    <submittedName>
        <fullName evidence="1">Uncharacterized protein</fullName>
    </submittedName>
</protein>
<organism evidence="1 2">
    <name type="scientific">Melipona quadrifasciata</name>
    <dbReference type="NCBI Taxonomy" id="166423"/>
    <lineage>
        <taxon>Eukaryota</taxon>
        <taxon>Metazoa</taxon>
        <taxon>Ecdysozoa</taxon>
        <taxon>Arthropoda</taxon>
        <taxon>Hexapoda</taxon>
        <taxon>Insecta</taxon>
        <taxon>Pterygota</taxon>
        <taxon>Neoptera</taxon>
        <taxon>Endopterygota</taxon>
        <taxon>Hymenoptera</taxon>
        <taxon>Apocrita</taxon>
        <taxon>Aculeata</taxon>
        <taxon>Apoidea</taxon>
        <taxon>Anthophila</taxon>
        <taxon>Apidae</taxon>
        <taxon>Melipona</taxon>
    </lineage>
</organism>
<name>A0A0M9ABX0_9HYME</name>
<dbReference type="Proteomes" id="UP000053105">
    <property type="component" value="Unassembled WGS sequence"/>
</dbReference>
<evidence type="ECO:0000313" key="2">
    <source>
        <dbReference type="Proteomes" id="UP000053105"/>
    </source>
</evidence>